<dbReference type="EMBL" id="MN739306">
    <property type="protein sequence ID" value="QHS97852.1"/>
    <property type="molecule type" value="Genomic_DNA"/>
</dbReference>
<proteinExistence type="predicted"/>
<dbReference type="AlphaFoldDB" id="A0A6C0C0M2"/>
<protein>
    <submittedName>
        <fullName evidence="1">Uncharacterized protein</fullName>
    </submittedName>
</protein>
<sequence length="68" mass="8090">MKLNGYETHREDDANLALHTFSSVDFTFAKLYANGLSCRFPNLHTKLYINILIYRLKRVYLEMFSTQR</sequence>
<name>A0A6C0C0M2_9ZZZZ</name>
<accession>A0A6C0C0M2</accession>
<organism evidence="1">
    <name type="scientific">viral metagenome</name>
    <dbReference type="NCBI Taxonomy" id="1070528"/>
    <lineage>
        <taxon>unclassified sequences</taxon>
        <taxon>metagenomes</taxon>
        <taxon>organismal metagenomes</taxon>
    </lineage>
</organism>
<reference evidence="1" key="1">
    <citation type="journal article" date="2020" name="Nature">
        <title>Giant virus diversity and host interactions through global metagenomics.</title>
        <authorList>
            <person name="Schulz F."/>
            <person name="Roux S."/>
            <person name="Paez-Espino D."/>
            <person name="Jungbluth S."/>
            <person name="Walsh D.A."/>
            <person name="Denef V.J."/>
            <person name="McMahon K.D."/>
            <person name="Konstantinidis K.T."/>
            <person name="Eloe-Fadrosh E.A."/>
            <person name="Kyrpides N.C."/>
            <person name="Woyke T."/>
        </authorList>
    </citation>
    <scope>NUCLEOTIDE SEQUENCE</scope>
    <source>
        <strain evidence="1">GVMAG-M-3300020182-33</strain>
    </source>
</reference>
<evidence type="ECO:0000313" key="1">
    <source>
        <dbReference type="EMBL" id="QHS97852.1"/>
    </source>
</evidence>